<dbReference type="GO" id="GO:0009253">
    <property type="term" value="P:peptidoglycan catabolic process"/>
    <property type="evidence" value="ECO:0007669"/>
    <property type="project" value="InterPro"/>
</dbReference>
<dbReference type="EMBL" id="BNJK01000001">
    <property type="protein sequence ID" value="GHO92034.1"/>
    <property type="molecule type" value="Genomic_DNA"/>
</dbReference>
<dbReference type="SUPFAM" id="SSF51445">
    <property type="entry name" value="(Trans)glycosidases"/>
    <property type="match status" value="1"/>
</dbReference>
<comment type="caution">
    <text evidence="4">The sequence shown here is derived from an EMBL/GenBank/DDBJ whole genome shotgun (WGS) entry which is preliminary data.</text>
</comment>
<dbReference type="InterPro" id="IPR018077">
    <property type="entry name" value="Glyco_hydro_fam25_subgr"/>
</dbReference>
<evidence type="ECO:0000313" key="5">
    <source>
        <dbReference type="Proteomes" id="UP000597444"/>
    </source>
</evidence>
<dbReference type="PANTHER" id="PTHR34135">
    <property type="entry name" value="LYSOZYME"/>
    <property type="match status" value="1"/>
</dbReference>
<dbReference type="GO" id="GO:0003796">
    <property type="term" value="F:lysozyme activity"/>
    <property type="evidence" value="ECO:0007669"/>
    <property type="project" value="InterPro"/>
</dbReference>
<protein>
    <submittedName>
        <fullName evidence="4">Lysozyme</fullName>
    </submittedName>
</protein>
<dbReference type="PANTHER" id="PTHR34135:SF2">
    <property type="entry name" value="LYSOZYME"/>
    <property type="match status" value="1"/>
</dbReference>
<evidence type="ECO:0000256" key="1">
    <source>
        <dbReference type="ARBA" id="ARBA00010646"/>
    </source>
</evidence>
<organism evidence="4 5">
    <name type="scientific">Reticulibacter mediterranei</name>
    <dbReference type="NCBI Taxonomy" id="2778369"/>
    <lineage>
        <taxon>Bacteria</taxon>
        <taxon>Bacillati</taxon>
        <taxon>Chloroflexota</taxon>
        <taxon>Ktedonobacteria</taxon>
        <taxon>Ktedonobacterales</taxon>
        <taxon>Reticulibacteraceae</taxon>
        <taxon>Reticulibacter</taxon>
    </lineage>
</organism>
<sequence>MSNHQKQIDWRSVAQTGEYTFVFIKATEGTAYKDAYFQANWRGAKTYGLLRGAYHFYIEYLSGAEQAHNFISVVPKEPGMLPPVLDLEVTGKDRMAMIREIKAFLDRLEQHYGMKPIIYTDSDRYIEYVKGNFDEYQVWMNSSLLPIQWSGVNTWTFWQYCSRGRVSGITEFVDFNVFYGNRDELNAMTKQSSA</sequence>
<dbReference type="PROSITE" id="PS51904">
    <property type="entry name" value="GLYCOSYL_HYDROL_F25_2"/>
    <property type="match status" value="1"/>
</dbReference>
<keyword evidence="5" id="KW-1185">Reference proteome</keyword>
<comment type="similarity">
    <text evidence="1">Belongs to the glycosyl hydrolase 25 family.</text>
</comment>
<gene>
    <name evidence="4" type="primary">acm</name>
    <name evidence="4" type="ORF">KSF_020820</name>
</gene>
<dbReference type="SMART" id="SM00641">
    <property type="entry name" value="Glyco_25"/>
    <property type="match status" value="1"/>
</dbReference>
<dbReference type="RefSeq" id="WP_236064867.1">
    <property type="nucleotide sequence ID" value="NZ_BNJK01000001.1"/>
</dbReference>
<evidence type="ECO:0000256" key="3">
    <source>
        <dbReference type="ARBA" id="ARBA00023295"/>
    </source>
</evidence>
<reference evidence="4" key="1">
    <citation type="submission" date="2020-10" db="EMBL/GenBank/DDBJ databases">
        <title>Taxonomic study of unclassified bacteria belonging to the class Ktedonobacteria.</title>
        <authorList>
            <person name="Yabe S."/>
            <person name="Wang C.M."/>
            <person name="Zheng Y."/>
            <person name="Sakai Y."/>
            <person name="Cavaletti L."/>
            <person name="Monciardini P."/>
            <person name="Donadio S."/>
        </authorList>
    </citation>
    <scope>NUCLEOTIDE SEQUENCE</scope>
    <source>
        <strain evidence="4">ID150040</strain>
    </source>
</reference>
<keyword evidence="3" id="KW-0326">Glycosidase</keyword>
<keyword evidence="2" id="KW-0378">Hydrolase</keyword>
<proteinExistence type="inferred from homology"/>
<evidence type="ECO:0000313" key="4">
    <source>
        <dbReference type="EMBL" id="GHO92034.1"/>
    </source>
</evidence>
<evidence type="ECO:0000256" key="2">
    <source>
        <dbReference type="ARBA" id="ARBA00022801"/>
    </source>
</evidence>
<dbReference type="GO" id="GO:0016998">
    <property type="term" value="P:cell wall macromolecule catabolic process"/>
    <property type="evidence" value="ECO:0007669"/>
    <property type="project" value="InterPro"/>
</dbReference>
<name>A0A8J3MYG9_9CHLR</name>
<dbReference type="Gene3D" id="3.20.20.80">
    <property type="entry name" value="Glycosidases"/>
    <property type="match status" value="1"/>
</dbReference>
<dbReference type="Pfam" id="PF01183">
    <property type="entry name" value="Glyco_hydro_25"/>
    <property type="match status" value="1"/>
</dbReference>
<dbReference type="Proteomes" id="UP000597444">
    <property type="component" value="Unassembled WGS sequence"/>
</dbReference>
<dbReference type="InterPro" id="IPR017853">
    <property type="entry name" value="GH"/>
</dbReference>
<accession>A0A8J3MYG9</accession>
<dbReference type="InterPro" id="IPR002053">
    <property type="entry name" value="Glyco_hydro_25"/>
</dbReference>
<dbReference type="GO" id="GO:0016052">
    <property type="term" value="P:carbohydrate catabolic process"/>
    <property type="evidence" value="ECO:0007669"/>
    <property type="project" value="TreeGrafter"/>
</dbReference>
<dbReference type="AlphaFoldDB" id="A0A8J3MYG9"/>